<gene>
    <name evidence="6" type="ORF">M2152_000243</name>
</gene>
<sequence>MFAARLPFVHLPGQPWLTGLPRFGQWVAPGPSRNQSPEGNIVNFKRLGSIAAIAVAGAIVLSSCAANEGGSSEETPSGLEGTLVGAGASSMGAAQEAWIAAFQTANPDVNITYDPAGSGAGRETFIAGGSDFAGSDRAFKDDELAGEFGSCAPDSGIVELPLYISPIAVIFNLEGVDTLDLDAATIAGIFAGTITTWNDPAIASQNEGVELPATAITPVHRSDDSGTTENFTEYLGAAAPDVWTYEADGVWPIESGEAAQGTSGVVDAVTNGTGTIGYADASRAGDLGTVAVKVGDEYVPFSPEAAAAIVDASPFVEGREAFDLAIELDRTSEEAGVYPIVLVSYTIGCETYADEAQGALVKAYFTYLASPEGQAASAEAAGSAPISETLFEKVSAAIEVIK</sequence>
<dbReference type="InterPro" id="IPR050962">
    <property type="entry name" value="Phosphate-bind_PstS"/>
</dbReference>
<dbReference type="InterPro" id="IPR024370">
    <property type="entry name" value="PBP_domain"/>
</dbReference>
<accession>A0ABT6KJH5</accession>
<protein>
    <recommendedName>
        <fullName evidence="4">Phosphate-binding protein</fullName>
    </recommendedName>
</protein>
<comment type="similarity">
    <text evidence="1 4">Belongs to the PstS family.</text>
</comment>
<keyword evidence="2 4" id="KW-0813">Transport</keyword>
<evidence type="ECO:0000256" key="4">
    <source>
        <dbReference type="PIRNR" id="PIRNR002756"/>
    </source>
</evidence>
<name>A0ABT6KJH5_9MICO</name>
<dbReference type="PIRSF" id="PIRSF002756">
    <property type="entry name" value="PstS"/>
    <property type="match status" value="1"/>
</dbReference>
<dbReference type="Proteomes" id="UP001160142">
    <property type="component" value="Unassembled WGS sequence"/>
</dbReference>
<evidence type="ECO:0000256" key="1">
    <source>
        <dbReference type="ARBA" id="ARBA00008725"/>
    </source>
</evidence>
<evidence type="ECO:0000256" key="3">
    <source>
        <dbReference type="ARBA" id="ARBA00022592"/>
    </source>
</evidence>
<keyword evidence="3 4" id="KW-0592">Phosphate transport</keyword>
<evidence type="ECO:0000259" key="5">
    <source>
        <dbReference type="Pfam" id="PF12849"/>
    </source>
</evidence>
<dbReference type="CDD" id="cd13565">
    <property type="entry name" value="PBP2_PstS"/>
    <property type="match status" value="1"/>
</dbReference>
<feature type="domain" description="PBP" evidence="5">
    <location>
        <begin position="77"/>
        <end position="372"/>
    </location>
</feature>
<organism evidence="6 7">
    <name type="scientific">Antiquaquibacter oligotrophicus</name>
    <dbReference type="NCBI Taxonomy" id="2880260"/>
    <lineage>
        <taxon>Bacteria</taxon>
        <taxon>Bacillati</taxon>
        <taxon>Actinomycetota</taxon>
        <taxon>Actinomycetes</taxon>
        <taxon>Micrococcales</taxon>
        <taxon>Microbacteriaceae</taxon>
        <taxon>Antiquaquibacter</taxon>
    </lineage>
</organism>
<proteinExistence type="inferred from homology"/>
<keyword evidence="7" id="KW-1185">Reference proteome</keyword>
<reference evidence="6 7" key="1">
    <citation type="submission" date="2023-04" db="EMBL/GenBank/DDBJ databases">
        <title>Genome Encyclopedia of Bacteria and Archaea VI: Functional Genomics of Type Strains.</title>
        <authorList>
            <person name="Whitman W."/>
        </authorList>
    </citation>
    <scope>NUCLEOTIDE SEQUENCE [LARGE SCALE GENOMIC DNA]</scope>
    <source>
        <strain evidence="6 7">SG_E_30_P1</strain>
    </source>
</reference>
<dbReference type="Gene3D" id="3.40.190.10">
    <property type="entry name" value="Periplasmic binding protein-like II"/>
    <property type="match status" value="2"/>
</dbReference>
<dbReference type="PANTHER" id="PTHR42996:SF1">
    <property type="entry name" value="PHOSPHATE-BINDING PROTEIN PSTS"/>
    <property type="match status" value="1"/>
</dbReference>
<evidence type="ECO:0000256" key="2">
    <source>
        <dbReference type="ARBA" id="ARBA00022448"/>
    </source>
</evidence>
<dbReference type="Pfam" id="PF12849">
    <property type="entry name" value="PBP_like_2"/>
    <property type="match status" value="1"/>
</dbReference>
<dbReference type="InterPro" id="IPR005673">
    <property type="entry name" value="ABC_phos-bd_PstS"/>
</dbReference>
<evidence type="ECO:0000313" key="7">
    <source>
        <dbReference type="Proteomes" id="UP001160142"/>
    </source>
</evidence>
<dbReference type="SUPFAM" id="SSF53850">
    <property type="entry name" value="Periplasmic binding protein-like II"/>
    <property type="match status" value="1"/>
</dbReference>
<comment type="caution">
    <text evidence="6">The sequence shown here is derived from an EMBL/GenBank/DDBJ whole genome shotgun (WGS) entry which is preliminary data.</text>
</comment>
<evidence type="ECO:0000313" key="6">
    <source>
        <dbReference type="EMBL" id="MDH6180061.1"/>
    </source>
</evidence>
<dbReference type="PANTHER" id="PTHR42996">
    <property type="entry name" value="PHOSPHATE-BINDING PROTEIN PSTS"/>
    <property type="match status" value="1"/>
</dbReference>
<dbReference type="EMBL" id="JARXVQ010000001">
    <property type="protein sequence ID" value="MDH6180061.1"/>
    <property type="molecule type" value="Genomic_DNA"/>
</dbReference>